<feature type="compositionally biased region" description="Basic and acidic residues" evidence="1">
    <location>
        <begin position="59"/>
        <end position="70"/>
    </location>
</feature>
<dbReference type="EMBL" id="QGNW01000053">
    <property type="protein sequence ID" value="RVX06059.1"/>
    <property type="molecule type" value="Genomic_DNA"/>
</dbReference>
<evidence type="ECO:0000313" key="2">
    <source>
        <dbReference type="EMBL" id="RVX06059.1"/>
    </source>
</evidence>
<evidence type="ECO:0000313" key="3">
    <source>
        <dbReference type="Proteomes" id="UP000288805"/>
    </source>
</evidence>
<proteinExistence type="predicted"/>
<feature type="compositionally biased region" description="Low complexity" evidence="1">
    <location>
        <begin position="105"/>
        <end position="119"/>
    </location>
</feature>
<feature type="compositionally biased region" description="Acidic residues" evidence="1">
    <location>
        <begin position="150"/>
        <end position="160"/>
    </location>
</feature>
<reference evidence="2 3" key="1">
    <citation type="journal article" date="2018" name="PLoS Genet.">
        <title>Population sequencing reveals clonal diversity and ancestral inbreeding in the grapevine cultivar Chardonnay.</title>
        <authorList>
            <person name="Roach M.J."/>
            <person name="Johnson D.L."/>
            <person name="Bohlmann J."/>
            <person name="van Vuuren H.J."/>
            <person name="Jones S.J."/>
            <person name="Pretorius I.S."/>
            <person name="Schmidt S.A."/>
            <person name="Borneman A.R."/>
        </authorList>
    </citation>
    <scope>NUCLEOTIDE SEQUENCE [LARGE SCALE GENOMIC DNA]</scope>
    <source>
        <strain evidence="3">cv. Chardonnay</strain>
        <tissue evidence="2">Leaf</tissue>
    </source>
</reference>
<organism evidence="2 3">
    <name type="scientific">Vitis vinifera</name>
    <name type="common">Grape</name>
    <dbReference type="NCBI Taxonomy" id="29760"/>
    <lineage>
        <taxon>Eukaryota</taxon>
        <taxon>Viridiplantae</taxon>
        <taxon>Streptophyta</taxon>
        <taxon>Embryophyta</taxon>
        <taxon>Tracheophyta</taxon>
        <taxon>Spermatophyta</taxon>
        <taxon>Magnoliopsida</taxon>
        <taxon>eudicotyledons</taxon>
        <taxon>Gunneridae</taxon>
        <taxon>Pentapetalae</taxon>
        <taxon>rosids</taxon>
        <taxon>Vitales</taxon>
        <taxon>Vitaceae</taxon>
        <taxon>Viteae</taxon>
        <taxon>Vitis</taxon>
    </lineage>
</organism>
<evidence type="ECO:0000256" key="1">
    <source>
        <dbReference type="SAM" id="MobiDB-lite"/>
    </source>
</evidence>
<comment type="caution">
    <text evidence="2">The sequence shown here is derived from an EMBL/GenBank/DDBJ whole genome shotgun (WGS) entry which is preliminary data.</text>
</comment>
<gene>
    <name evidence="2" type="ORF">CK203_018622</name>
</gene>
<feature type="region of interest" description="Disordered" evidence="1">
    <location>
        <begin position="150"/>
        <end position="198"/>
    </location>
</feature>
<dbReference type="AlphaFoldDB" id="A0A438JAR2"/>
<feature type="region of interest" description="Disordered" evidence="1">
    <location>
        <begin position="105"/>
        <end position="130"/>
    </location>
</feature>
<name>A0A438JAR2_VITVI</name>
<feature type="region of interest" description="Disordered" evidence="1">
    <location>
        <begin position="53"/>
        <end position="86"/>
    </location>
</feature>
<protein>
    <submittedName>
        <fullName evidence="2">Uncharacterized protein</fullName>
    </submittedName>
</protein>
<dbReference type="Proteomes" id="UP000288805">
    <property type="component" value="Unassembled WGS sequence"/>
</dbReference>
<accession>A0A438JAR2</accession>
<sequence length="198" mass="21917">MIDQNLQAVVRDSQPYVIPTFPCFEPRVLVPDEHHVLKDLPFYEEASTIDAKARQGRLNKREQKRQEGTLRHAPSVGRSATSSAVHPSFKKKSVSWPVEKTLDLSPSSSSLSLSVDASSNQGLTGSPLVGVSPNREPELVVLCIILEPEGEGGEEEEEEAQMASNLRSDFNKRQHKRLSETLSITPLPTKKTRSKAPH</sequence>